<sequence length="140" mass="15586">MVDTLYNGGSILDGREIVEEIPELRSTSTKTATEEQGINECYTIYIGAQLKSMHNVRLLTAKSMVDLCTPVRGADVGSLLQMSISLYGRQLSALIMLVPRDPLWHSSSGSNYKSKPVERGIRFRAVEVLRVERISKETDP</sequence>
<dbReference type="STRING" id="29170.A0A368H012"/>
<evidence type="ECO:0000313" key="2">
    <source>
        <dbReference type="Proteomes" id="UP000252519"/>
    </source>
</evidence>
<evidence type="ECO:0000313" key="1">
    <source>
        <dbReference type="EMBL" id="RCN49128.1"/>
    </source>
</evidence>
<dbReference type="GO" id="GO:0005737">
    <property type="term" value="C:cytoplasm"/>
    <property type="evidence" value="ECO:0007669"/>
    <property type="project" value="TreeGrafter"/>
</dbReference>
<dbReference type="PANTHER" id="PTHR16525:SF0">
    <property type="entry name" value="PROTEIN C12ORF4"/>
    <property type="match status" value="1"/>
</dbReference>
<name>A0A368H012_ANCCA</name>
<gene>
    <name evidence="1" type="ORF">ANCCAN_04699</name>
</gene>
<dbReference type="Pfam" id="PF10154">
    <property type="entry name" value="Fy-3"/>
    <property type="match status" value="1"/>
</dbReference>
<dbReference type="InterPro" id="IPR019311">
    <property type="entry name" value="Fy-3"/>
</dbReference>
<dbReference type="EMBL" id="JOJR01000037">
    <property type="protein sequence ID" value="RCN49128.1"/>
    <property type="molecule type" value="Genomic_DNA"/>
</dbReference>
<dbReference type="AlphaFoldDB" id="A0A368H012"/>
<comment type="caution">
    <text evidence="1">The sequence shown here is derived from an EMBL/GenBank/DDBJ whole genome shotgun (WGS) entry which is preliminary data.</text>
</comment>
<organism evidence="1 2">
    <name type="scientific">Ancylostoma caninum</name>
    <name type="common">Dog hookworm</name>
    <dbReference type="NCBI Taxonomy" id="29170"/>
    <lineage>
        <taxon>Eukaryota</taxon>
        <taxon>Metazoa</taxon>
        <taxon>Ecdysozoa</taxon>
        <taxon>Nematoda</taxon>
        <taxon>Chromadorea</taxon>
        <taxon>Rhabditida</taxon>
        <taxon>Rhabditina</taxon>
        <taxon>Rhabditomorpha</taxon>
        <taxon>Strongyloidea</taxon>
        <taxon>Ancylostomatidae</taxon>
        <taxon>Ancylostomatinae</taxon>
        <taxon>Ancylostoma</taxon>
    </lineage>
</organism>
<reference evidence="1 2" key="1">
    <citation type="submission" date="2014-10" db="EMBL/GenBank/DDBJ databases">
        <title>Draft genome of the hookworm Ancylostoma caninum.</title>
        <authorList>
            <person name="Mitreva M."/>
        </authorList>
    </citation>
    <scope>NUCLEOTIDE SEQUENCE [LARGE SCALE GENOMIC DNA]</scope>
    <source>
        <strain evidence="1 2">Baltimore</strain>
    </source>
</reference>
<accession>A0A368H012</accession>
<keyword evidence="2" id="KW-1185">Reference proteome</keyword>
<proteinExistence type="predicted"/>
<dbReference type="Proteomes" id="UP000252519">
    <property type="component" value="Unassembled WGS sequence"/>
</dbReference>
<dbReference type="PANTHER" id="PTHR16525">
    <property type="entry name" value="PROTEIN C12ORF4"/>
    <property type="match status" value="1"/>
</dbReference>
<dbReference type="OrthoDB" id="415359at2759"/>
<protein>
    <submittedName>
        <fullName evidence="1">Uncharacterized protein</fullName>
    </submittedName>
</protein>